<accession>A0ABM1VRJ9</accession>
<name>A0ABM1VRJ9_APLCA</name>
<evidence type="ECO:0000313" key="10">
    <source>
        <dbReference type="RefSeq" id="XP_035825041.1"/>
    </source>
</evidence>
<keyword evidence="3 5" id="KW-0863">Zinc-finger</keyword>
<keyword evidence="2" id="KW-0479">Metal-binding</keyword>
<feature type="region of interest" description="Disordered" evidence="6">
    <location>
        <begin position="1620"/>
        <end position="1657"/>
    </location>
</feature>
<dbReference type="InterPro" id="IPR011990">
    <property type="entry name" value="TPR-like_helical_dom_sf"/>
</dbReference>
<feature type="region of interest" description="Disordered" evidence="6">
    <location>
        <begin position="2792"/>
        <end position="2818"/>
    </location>
</feature>
<organism evidence="9 10">
    <name type="scientific">Aplysia californica</name>
    <name type="common">California sea hare</name>
    <dbReference type="NCBI Taxonomy" id="6500"/>
    <lineage>
        <taxon>Eukaryota</taxon>
        <taxon>Metazoa</taxon>
        <taxon>Spiralia</taxon>
        <taxon>Lophotrochozoa</taxon>
        <taxon>Mollusca</taxon>
        <taxon>Gastropoda</taxon>
        <taxon>Heterobranchia</taxon>
        <taxon>Euthyneura</taxon>
        <taxon>Tectipleura</taxon>
        <taxon>Aplysiida</taxon>
        <taxon>Aplysioidea</taxon>
        <taxon>Aplysiidae</taxon>
        <taxon>Aplysia</taxon>
    </lineage>
</organism>
<dbReference type="PANTHER" id="PTHR23138:SF87">
    <property type="entry name" value="E3 SUMO-PROTEIN LIGASE RANBP2"/>
    <property type="match status" value="1"/>
</dbReference>
<feature type="compositionally biased region" description="Basic and acidic residues" evidence="6">
    <location>
        <begin position="1267"/>
        <end position="1278"/>
    </location>
</feature>
<evidence type="ECO:0000256" key="2">
    <source>
        <dbReference type="ARBA" id="ARBA00022723"/>
    </source>
</evidence>
<dbReference type="Proteomes" id="UP000694888">
    <property type="component" value="Unplaced"/>
</dbReference>
<feature type="compositionally biased region" description="Basic and acidic residues" evidence="6">
    <location>
        <begin position="2405"/>
        <end position="2420"/>
    </location>
</feature>
<feature type="compositionally biased region" description="Polar residues" evidence="6">
    <location>
        <begin position="1256"/>
        <end position="1266"/>
    </location>
</feature>
<feature type="region of interest" description="Disordered" evidence="6">
    <location>
        <begin position="1577"/>
        <end position="1597"/>
    </location>
</feature>
<feature type="region of interest" description="Disordered" evidence="6">
    <location>
        <begin position="1195"/>
        <end position="1216"/>
    </location>
</feature>
<feature type="region of interest" description="Disordered" evidence="6">
    <location>
        <begin position="1256"/>
        <end position="1299"/>
    </location>
</feature>
<sequence length="3005" mass="325555">MFKRKQDVDKHVSSILSRKRDEKERNAQGFQIARLYMDIREFATAKKYLCGFLHAREKASPQAHQLMGEIHEALDEKEAAVESYKRALDLGGFGSTNRQLILKICELYCEIGSDPQRMKYWLDKCEEFFPKSEIVFNLKSKIASSNASGDSVEMESLITSELIKRPTDLNLRIKLLNIYTESQRYEEAYSAAVSTDLTTAFVGSLHWFEVLVSVFQGYSKQVKSAKEDRDFLLHYMHVLRNVAFLQLSCKDVQSCSRALERFDKELKVATSLRNEDEAWTSFVKEMKGQIYYLAGLLLLKRSHSGAISWQEGNQLGGACFLASSVIDPLDAQCPWFVRAPQNYSKFYQWWYHQSYDRLSQVGHMLQQLSQSDIVQWSKSVKQRTMTATGHQKIFRALYSLQDQEAKQEDFFLYSTEDLVGGPALQEPLSARQLVDIDRVASQVHLNKLSNLVWLCLQRYSSDMNAQPNYHFSLMENIQFSTRNLDSGAGESLCQLDILVFLIAAVRCAATAVSENIYHCDEHAGRPKLLPVALCKQLCSQEQEEWWSTAVKFCTNAVKTDFARLRRVLVRGIETVRLIGSHGMSVSMIAHIARSLDAKIQSLKDSEYGCRCPVFELAALENRVAFYWEKAKKAIELFQRSQHIPMPKNRLFKEVDDIHLPPTLLEHYKTEAGFALSLSAMRNGQFEAAIEGFSKHRSPWAKFYTAQIYKILAEKANDEDAVVNSKSEALFVKARDCLYDVKDRLAGDTTHELNEQVDLELEDVISRINMLTWESHETNGSFATPNKTPVQVSSLSSAGLFSSNANSVSYGTPRPKVFHSTPRMTSATEPSESEAEVSVSSTSEHLADTSRPRPSPERLDSQIKSLSHSQASLFKMVLDRNEELILINGKMMEELRLNNAQLKTVLTENKTLMGEIKTFLCENRETMKQLKKEFASLKPSLVPLAPPALPQVPVPPVFMPHPSPVPPPRGPFPGLAPQPPMMPAATYSYLLNSSVPPQPPPMGPGAPQYRPSGLPGQQTPTVGKYKAQMDDEEDEDDEVNSADDSAALFAEYYDPDFTQYYTPDSQIMQDWSLNSRPTVDPPPSMPMPGPPQMQPRMSMPPAGYFASALRGQSLQYAQNSPGPAGMKPMAYRPGFFSSPTSTVPPQPNIGMGAVGGAPPVATQNSPLSGMVMPGSSPSTVLTTEIPGQKSVMAGVSKSDTAAGPPVNIPPGNAPDSAAKSVGFNIGGTPGLMGASSSSTVQPGDGKEAGKATFAGFTFSSTPNISASTDKERVKAEAHKSPQAAAGDAPKPFSGFSLTPSTGVPKPELKFGALPALDASKNLGSVQKSPSASAKSPGPAPKSSGGPDDEVVEEYEPNVDFKPVISLPELVNKTTGEENEVTLHVDRCRLFRFDTEVKAWKERGVGEMKILKDKKEIKFRIIMRRDQILKMCANHFLNADMQLTPMSNSDRAWCYSAHDFAEEEMRMEQLAVKFKTAEKANAFQTIFEVCLSQLKEASKGKVSMPISTPDSSVVKSPESKWDAASTSKAAPAVAAASAAPKSLTELFKPKVGSWECDGCLVRNAGDVLKCPACATLKPGVKPDDLPKEQPSSSSFSIASLTSGSTGTGFRFGSGSVAAGATPGPGAVKFGGPPPPGSGEAKQEDMPKEPGTKSGFSAGAFSQGPSATGFRFGPAALRGGGFTFGAPSALAESTTTTDAAAATTTSKFSFGQSAATAPVGGPVSFGSGPVTSTPAAAAAAATKPSTTKVSPFVVSTAQQSGGFVFGGSALSSLSGGATSSVTTTSATSSVGFSFGPKPSGFSFTPPKEPAGNQAEAKSKSSQPDGGLLAKLLTSDDSTADEVLGITSKPADSSTGGFNFSMAAKPTSFGGSPSGGQTQSQGFQFSLAKGQGGPAVPSSPEVDEQGLYITKEGDDSHIHFEPVVALPDKVEVKTGEEDEVILFESRAKMYRFVSGEWKEKGVGVVKILEHKENKKTRLLMRRDQVLKVCCNHMIDPALKLEAMARSEGKAWTWYAMDFSEEEGKMEQMALRFRTAEIAGEFKNVFDQCKEKGKTTPDKSGSAAQAKISGDANSVKKELFAADSQTGEEDDDDVIFVREEKPTDEQVEKARRYLLPDNFYLYESKPPCPGCIGCTDGEVPVNVPAKSKPTVPTGPGFAFGQSSPSLFGGGANLPNFASLTSDSDGEKSEPAVVFGSKTSMDFSSLASEGETRNVFAVKQGDSSSPFKFAGAGQQLFRPGGAFAQAEGGEDGNDSGVVPSEDVHFEPVIPLPDLVEAKTGEEDWSALFCQRAKLYKFDQDAKQWKERGIGEMKILSHNTEMMFRVLQRREQVLKVACNHLISEDMKLKPLATSETSWCWLAHDFTDSEGQVEQFAVKFKNKDIAQQFKEIFEKCQEDLRNCTSAAKPHHQHSADTAHAPKDQSVEEDTKLKHSVHPSCDLSPAFYETVMSSLKVTPLGDKGNVYHTKALNVAGEDTMTATSFTQLGGKDAEEVMKAKNVTPLGDRGNVYHTKALNVAGQDTMTASSFTQLGGKDAEEVMKAQNVTPLGDKGNVYHTKALNVAGQDTMTASSFTQLGGKDAEEVMKAKNVTPLGDKGNVYHTKALNVAGQDTMTVSTYSQLGGKDAEEVMKAKNVTPLGDKGNVYHTKALNVAGQDTMTVSTYSQLGGKDAEEVMKAQNVTPVGDRGNVYHTKALNVAGQDTMTASSFTQLGGKDAEEVMKAKNVTPLGDKGNVHHTKALNVAGQDTMTASSYAQLGGKDAEEVMKAKNVTPLGDKGNVYHTKALNIAGEDTMTASTYSQLGDGKDKNVKSGPAQPVAAPAHGASPNPQQLFESFSGSGVPPAAARAPMWSRVEETQPDQEEYDYDEVEDDEEEEERILFEKRATLNSYEDGQWNKLGVGTLLVTYNEDVNGNMVSFATDDGVRGCSHIICREHTITHEPTGRSCEWSPLDYATDEAVRKHLSAAFSSAAAAAEFAKIFIEGQRLAVDSELSENIGKEIDVPEIFSHGEPQK</sequence>
<dbReference type="Gene3D" id="2.30.29.30">
    <property type="entry name" value="Pleckstrin-homology domain (PH domain)/Phosphotyrosine-binding domain (PTB)"/>
    <property type="match status" value="4"/>
</dbReference>
<dbReference type="PROSITE" id="PS01358">
    <property type="entry name" value="ZF_RANBP2_1"/>
    <property type="match status" value="1"/>
</dbReference>
<dbReference type="SUPFAM" id="SSF90209">
    <property type="entry name" value="Ran binding protein zinc finger-like"/>
    <property type="match status" value="1"/>
</dbReference>
<evidence type="ECO:0000313" key="9">
    <source>
        <dbReference type="Proteomes" id="UP000694888"/>
    </source>
</evidence>
<feature type="compositionally biased region" description="Acidic residues" evidence="6">
    <location>
        <begin position="1029"/>
        <end position="1038"/>
    </location>
</feature>
<dbReference type="SUPFAM" id="SSF50729">
    <property type="entry name" value="PH domain-like"/>
    <property type="match status" value="4"/>
</dbReference>
<dbReference type="InterPro" id="IPR045256">
    <property type="entry name" value="RanBP1_RanBD"/>
</dbReference>
<dbReference type="PROSITE" id="PS50199">
    <property type="entry name" value="ZF_RANBP2_2"/>
    <property type="match status" value="1"/>
</dbReference>
<dbReference type="Pfam" id="PF00638">
    <property type="entry name" value="Ran_BP1"/>
    <property type="match status" value="4"/>
</dbReference>
<feature type="compositionally biased region" description="Basic and acidic residues" evidence="6">
    <location>
        <begin position="844"/>
        <end position="858"/>
    </location>
</feature>
<feature type="domain" description="RanBP2-type" evidence="8">
    <location>
        <begin position="1548"/>
        <end position="1577"/>
    </location>
</feature>
<feature type="domain" description="RanBD1" evidence="7">
    <location>
        <begin position="2866"/>
        <end position="2981"/>
    </location>
</feature>
<dbReference type="PROSITE" id="PS50196">
    <property type="entry name" value="RANBD1"/>
    <property type="match status" value="4"/>
</dbReference>
<gene>
    <name evidence="10" type="primary">LOC101846497</name>
</gene>
<keyword evidence="4" id="KW-0862">Zinc</keyword>
<dbReference type="Gene3D" id="1.25.40.10">
    <property type="entry name" value="Tetratricopeptide repeat domain"/>
    <property type="match status" value="1"/>
</dbReference>
<dbReference type="PANTHER" id="PTHR23138">
    <property type="entry name" value="RAN BINDING PROTEIN"/>
    <property type="match status" value="1"/>
</dbReference>
<evidence type="ECO:0000256" key="5">
    <source>
        <dbReference type="PROSITE-ProRule" id="PRU00322"/>
    </source>
</evidence>
<dbReference type="InterPro" id="IPR000156">
    <property type="entry name" value="Ran_bind_dom"/>
</dbReference>
<evidence type="ECO:0000259" key="8">
    <source>
        <dbReference type="PROSITE" id="PS50199"/>
    </source>
</evidence>
<feature type="region of interest" description="Disordered" evidence="6">
    <location>
        <begin position="1321"/>
        <end position="1349"/>
    </location>
</feature>
<keyword evidence="1" id="KW-0597">Phosphoprotein</keyword>
<dbReference type="Gene3D" id="4.10.1060.10">
    <property type="entry name" value="Zinc finger, RanBP2-type"/>
    <property type="match status" value="1"/>
</dbReference>
<feature type="domain" description="RanBD1" evidence="7">
    <location>
        <begin position="1915"/>
        <end position="2050"/>
    </location>
</feature>
<dbReference type="InterPro" id="IPR001876">
    <property type="entry name" value="Znf_RanBP2"/>
</dbReference>
<feature type="compositionally biased region" description="Acidic residues" evidence="6">
    <location>
        <begin position="2849"/>
        <end position="2864"/>
    </location>
</feature>
<feature type="region of interest" description="Disordered" evidence="6">
    <location>
        <begin position="991"/>
        <end position="1038"/>
    </location>
</feature>
<feature type="region of interest" description="Disordered" evidence="6">
    <location>
        <begin position="1794"/>
        <end position="1826"/>
    </location>
</feature>
<feature type="region of interest" description="Disordered" evidence="6">
    <location>
        <begin position="2396"/>
        <end position="2420"/>
    </location>
</feature>
<feature type="domain" description="RanBD1" evidence="7">
    <location>
        <begin position="2258"/>
        <end position="2394"/>
    </location>
</feature>
<keyword evidence="9" id="KW-1185">Reference proteome</keyword>
<evidence type="ECO:0000256" key="3">
    <source>
        <dbReference type="ARBA" id="ARBA00022771"/>
    </source>
</evidence>
<dbReference type="CDD" id="cd13179">
    <property type="entry name" value="RanBD_RanBP1"/>
    <property type="match status" value="1"/>
</dbReference>
<dbReference type="GeneID" id="101846497"/>
<feature type="compositionally biased region" description="Low complexity" evidence="6">
    <location>
        <begin position="824"/>
        <end position="843"/>
    </location>
</feature>
<protein>
    <submittedName>
        <fullName evidence="10">RanBP2-like and GRIP domain-containing protein 3</fullName>
    </submittedName>
</protein>
<evidence type="ECO:0000259" key="7">
    <source>
        <dbReference type="PROSITE" id="PS50196"/>
    </source>
</evidence>
<feature type="region of interest" description="Disordered" evidence="6">
    <location>
        <begin position="805"/>
        <end position="858"/>
    </location>
</feature>
<evidence type="ECO:0000256" key="1">
    <source>
        <dbReference type="ARBA" id="ARBA00022553"/>
    </source>
</evidence>
<feature type="compositionally biased region" description="Low complexity" evidence="6">
    <location>
        <begin position="1326"/>
        <end position="1344"/>
    </location>
</feature>
<dbReference type="SMART" id="SM00160">
    <property type="entry name" value="RanBD"/>
    <property type="match status" value="3"/>
</dbReference>
<dbReference type="InterPro" id="IPR045255">
    <property type="entry name" value="RanBP1-like"/>
</dbReference>
<dbReference type="RefSeq" id="XP_035825041.1">
    <property type="nucleotide sequence ID" value="XM_035969148.1"/>
</dbReference>
<feature type="domain" description="RanBD1" evidence="7">
    <location>
        <begin position="1358"/>
        <end position="1494"/>
    </location>
</feature>
<evidence type="ECO:0000256" key="6">
    <source>
        <dbReference type="SAM" id="MobiDB-lite"/>
    </source>
</evidence>
<feature type="region of interest" description="Disordered" evidence="6">
    <location>
        <begin position="2841"/>
        <end position="2864"/>
    </location>
</feature>
<dbReference type="InterPro" id="IPR011993">
    <property type="entry name" value="PH-like_dom_sf"/>
</dbReference>
<reference evidence="10" key="1">
    <citation type="submission" date="2025-08" db="UniProtKB">
        <authorList>
            <consortium name="RefSeq"/>
        </authorList>
    </citation>
    <scope>IDENTIFICATION</scope>
</reference>
<feature type="compositionally biased region" description="Basic and acidic residues" evidence="6">
    <location>
        <begin position="1638"/>
        <end position="1648"/>
    </location>
</feature>
<evidence type="ECO:0000256" key="4">
    <source>
        <dbReference type="ARBA" id="ARBA00022833"/>
    </source>
</evidence>
<proteinExistence type="predicted"/>
<dbReference type="InterPro" id="IPR036443">
    <property type="entry name" value="Znf_RanBP2_sf"/>
</dbReference>